<keyword evidence="2" id="KW-0812">Transmembrane</keyword>
<feature type="compositionally biased region" description="Polar residues" evidence="1">
    <location>
        <begin position="277"/>
        <end position="288"/>
    </location>
</feature>
<sequence>MLKSIIRFSLNNKWALFLMSIIIVAMSIIATMNMKMETIPSIKTPVITVTTVYPGSTPEDVEDEISIPIEERVNNLSGVENVTSRSMENASAVTIQYDFSTDMSKAEDEVNDALESIEFPEGVDVPKGEQMSFGSFPIISYSIGSSEVSIKDMTKIAEDELIKDLKGIDGIQDVTLQGQLMEEVQLSFDQDKLKSEGLSEDQVLQYIEGATTNAPLGLYTFGDELKNIVVDGQFSSIEALEGLKIPNQQQAEQMGEEMKALQQKIESGEASPEEMKQAQQATESNAMPSTKLSDVAKIDKVSERESIAKTNGKDALSVQITKSDDANTVTVANEVKDVMKSFDKAHQDIEVNKVMDQAEPIETSIKTMVEKALVGIIFAVIVILVFLRDVRSTLIASVSIPLSLLVALLILKNMDITLNIMTLGALTVAIGRVVDDSIVVIENIYRRMTLKDEPLTGKELVIDATKEMYIPIMSSTMVTIAVFLPLGLVGGEVGELFRPFAYAVVFALLASLLIAVTIAPMLAHMFFKRGVKHSTSHEQVGFIAKHYRSILKYSLNHKWLVSILSVLLLVGSLMLVPFVGTSFIDTGSEKVVAITYKPAPGETDEAILEHADVAEAYFLNDEDVKNVMYTKGENPMSPGDSSSVAFFVKYEDDTEEFESKGEKALEQLSKENSDGEFALQDFATGGTANSYAVTVKGSSTESIRDTVNEVKDILDNEEQLSNVSSSLSETYEEYQIEVNHDKASDLGLSAGQIAMALNQRSMNNEVTEINQQKDEPLKVVLHKEKDTEWTEEKLESYTIQSPMGESVKLSDISTLKQGETSDTIIREDGEISATVEGKINSDDVSAVSQSVNQALDELDTPSGVDVSVGGTTEDINESFSQLGLAMLAAIGIVYLILVLTFKGALAPFAVLFSLPFTIIGSILGLLMTGETISVPVMIGILMLIGIVVTNAIVLIDRVINMEKEGLTTRDALLEAATIRVRPILMTALATIGALLPLLLPGEGSMLISKALAVTVIGGLTSSTILTLIVVPVVYEVLMRIKKKFIKA</sequence>
<dbReference type="Pfam" id="PF00873">
    <property type="entry name" value="ACR_tran"/>
    <property type="match status" value="1"/>
</dbReference>
<feature type="transmembrane region" description="Helical" evidence="2">
    <location>
        <begin position="934"/>
        <end position="959"/>
    </location>
</feature>
<dbReference type="RefSeq" id="WP_123807944.1">
    <property type="nucleotide sequence ID" value="NZ_RKRK01000003.1"/>
</dbReference>
<gene>
    <name evidence="3" type="ORF">EDD62_1249</name>
</gene>
<dbReference type="Gene3D" id="3.30.70.1430">
    <property type="entry name" value="Multidrug efflux transporter AcrB pore domain"/>
    <property type="match status" value="2"/>
</dbReference>
<keyword evidence="4" id="KW-1185">Reference proteome</keyword>
<evidence type="ECO:0000313" key="4">
    <source>
        <dbReference type="Proteomes" id="UP000277108"/>
    </source>
</evidence>
<feature type="transmembrane region" description="Helical" evidence="2">
    <location>
        <begin position="500"/>
        <end position="523"/>
    </location>
</feature>
<evidence type="ECO:0000313" key="3">
    <source>
        <dbReference type="EMBL" id="RPF56598.1"/>
    </source>
</evidence>
<dbReference type="PRINTS" id="PR00702">
    <property type="entry name" value="ACRIFLAVINRP"/>
</dbReference>
<feature type="transmembrane region" description="Helical" evidence="2">
    <location>
        <begin position="908"/>
        <end position="928"/>
    </location>
</feature>
<name>A0A3N5C360_9BACL</name>
<dbReference type="SUPFAM" id="SSF82714">
    <property type="entry name" value="Multidrug efflux transporter AcrB TolC docking domain, DN and DC subdomains"/>
    <property type="match status" value="2"/>
</dbReference>
<feature type="transmembrane region" description="Helical" evidence="2">
    <location>
        <begin position="559"/>
        <end position="580"/>
    </location>
</feature>
<feature type="transmembrane region" description="Helical" evidence="2">
    <location>
        <begin position="394"/>
        <end position="411"/>
    </location>
</feature>
<evidence type="ECO:0000256" key="1">
    <source>
        <dbReference type="SAM" id="MobiDB-lite"/>
    </source>
</evidence>
<feature type="transmembrane region" description="Helical" evidence="2">
    <location>
        <begin position="882"/>
        <end position="901"/>
    </location>
</feature>
<feature type="transmembrane region" description="Helical" evidence="2">
    <location>
        <begin position="980"/>
        <end position="999"/>
    </location>
</feature>
<dbReference type="OrthoDB" id="9757876at2"/>
<dbReference type="InterPro" id="IPR027463">
    <property type="entry name" value="AcrB_DN_DC_subdom"/>
</dbReference>
<protein>
    <submittedName>
        <fullName evidence="3">HAE1 family hydrophobic/amphiphilic exporter-1</fullName>
    </submittedName>
</protein>
<dbReference type="SUPFAM" id="SSF82866">
    <property type="entry name" value="Multidrug efflux transporter AcrB transmembrane domain"/>
    <property type="match status" value="2"/>
</dbReference>
<keyword evidence="2" id="KW-1133">Transmembrane helix</keyword>
<feature type="transmembrane region" description="Helical" evidence="2">
    <location>
        <begin position="372"/>
        <end position="388"/>
    </location>
</feature>
<organism evidence="3 4">
    <name type="scientific">Abyssicoccus albus</name>
    <dbReference type="NCBI Taxonomy" id="1817405"/>
    <lineage>
        <taxon>Bacteria</taxon>
        <taxon>Bacillati</taxon>
        <taxon>Bacillota</taxon>
        <taxon>Bacilli</taxon>
        <taxon>Bacillales</taxon>
        <taxon>Abyssicoccaceae</taxon>
    </lineage>
</organism>
<feature type="transmembrane region" description="Helical" evidence="2">
    <location>
        <begin position="14"/>
        <end position="34"/>
    </location>
</feature>
<accession>A0A3N5C360</accession>
<dbReference type="Gene3D" id="3.30.70.1440">
    <property type="entry name" value="Multidrug efflux transporter AcrB pore domain"/>
    <property type="match status" value="1"/>
</dbReference>
<dbReference type="GO" id="GO:0005886">
    <property type="term" value="C:plasma membrane"/>
    <property type="evidence" value="ECO:0007669"/>
    <property type="project" value="TreeGrafter"/>
</dbReference>
<feature type="transmembrane region" description="Helical" evidence="2">
    <location>
        <begin position="468"/>
        <end position="488"/>
    </location>
</feature>
<feature type="region of interest" description="Disordered" evidence="1">
    <location>
        <begin position="263"/>
        <end position="288"/>
    </location>
</feature>
<keyword evidence="2" id="KW-0472">Membrane</keyword>
<dbReference type="GO" id="GO:0042910">
    <property type="term" value="F:xenobiotic transmembrane transporter activity"/>
    <property type="evidence" value="ECO:0007669"/>
    <property type="project" value="TreeGrafter"/>
</dbReference>
<dbReference type="AlphaFoldDB" id="A0A3N5C360"/>
<dbReference type="Gene3D" id="3.30.2090.10">
    <property type="entry name" value="Multidrug efflux transporter AcrB TolC docking domain, DN and DC subdomains"/>
    <property type="match status" value="3"/>
</dbReference>
<dbReference type="SUPFAM" id="SSF82693">
    <property type="entry name" value="Multidrug efflux transporter AcrB pore domain, PN1, PN2, PC1 and PC2 subdomains"/>
    <property type="match status" value="2"/>
</dbReference>
<dbReference type="EMBL" id="RKRK01000003">
    <property type="protein sequence ID" value="RPF56598.1"/>
    <property type="molecule type" value="Genomic_DNA"/>
</dbReference>
<dbReference type="Gene3D" id="1.20.1640.10">
    <property type="entry name" value="Multidrug efflux transporter AcrB transmembrane domain"/>
    <property type="match status" value="3"/>
</dbReference>
<proteinExistence type="predicted"/>
<dbReference type="InterPro" id="IPR001036">
    <property type="entry name" value="Acrflvin-R"/>
</dbReference>
<comment type="caution">
    <text evidence="3">The sequence shown here is derived from an EMBL/GenBank/DDBJ whole genome shotgun (WGS) entry which is preliminary data.</text>
</comment>
<dbReference type="Proteomes" id="UP000277108">
    <property type="component" value="Unassembled WGS sequence"/>
</dbReference>
<dbReference type="PANTHER" id="PTHR32063">
    <property type="match status" value="1"/>
</dbReference>
<reference evidence="3 4" key="1">
    <citation type="submission" date="2018-11" db="EMBL/GenBank/DDBJ databases">
        <title>Genomic Encyclopedia of Type Strains, Phase IV (KMG-IV): sequencing the most valuable type-strain genomes for metagenomic binning, comparative biology and taxonomic classification.</title>
        <authorList>
            <person name="Goeker M."/>
        </authorList>
    </citation>
    <scope>NUCLEOTIDE SEQUENCE [LARGE SCALE GENOMIC DNA]</scope>
    <source>
        <strain evidence="3 4">DSM 29158</strain>
    </source>
</reference>
<evidence type="ECO:0000256" key="2">
    <source>
        <dbReference type="SAM" id="Phobius"/>
    </source>
</evidence>
<feature type="transmembrane region" description="Helical" evidence="2">
    <location>
        <begin position="1011"/>
        <end position="1037"/>
    </location>
</feature>
<dbReference type="PANTHER" id="PTHR32063:SF0">
    <property type="entry name" value="SWARMING MOTILITY PROTEIN SWRC"/>
    <property type="match status" value="1"/>
</dbReference>
<dbReference type="Gene3D" id="3.30.70.1320">
    <property type="entry name" value="Multidrug efflux transporter AcrB pore domain like"/>
    <property type="match status" value="2"/>
</dbReference>